<name>A0AAN9KVG3_CANGL</name>
<comment type="caution">
    <text evidence="1">The sequence shown here is derived from an EMBL/GenBank/DDBJ whole genome shotgun (WGS) entry which is preliminary data.</text>
</comment>
<reference evidence="1 2" key="1">
    <citation type="submission" date="2024-01" db="EMBL/GenBank/DDBJ databases">
        <title>The genomes of 5 underutilized Papilionoideae crops provide insights into root nodulation and disease resistanc.</title>
        <authorList>
            <person name="Jiang F."/>
        </authorList>
    </citation>
    <scope>NUCLEOTIDE SEQUENCE [LARGE SCALE GENOMIC DNA]</scope>
    <source>
        <strain evidence="1">LVBAO_FW01</strain>
        <tissue evidence="1">Leaves</tissue>
    </source>
</reference>
<evidence type="ECO:0000313" key="2">
    <source>
        <dbReference type="Proteomes" id="UP001367508"/>
    </source>
</evidence>
<sequence>MCGFCCRVHTSLPCFSSMLNRGVYTLKVPLNLPFRFLDSQILSNIRLAHGSLHQDHKKIPWLPFLSRVESNEILWHMSIRVQQNYLWISTGLVLRLRDVKQCMPNIVHARPIRVGFNQDRDHGRGSLVD</sequence>
<organism evidence="1 2">
    <name type="scientific">Canavalia gladiata</name>
    <name type="common">Sword bean</name>
    <name type="synonym">Dolichos gladiatus</name>
    <dbReference type="NCBI Taxonomy" id="3824"/>
    <lineage>
        <taxon>Eukaryota</taxon>
        <taxon>Viridiplantae</taxon>
        <taxon>Streptophyta</taxon>
        <taxon>Embryophyta</taxon>
        <taxon>Tracheophyta</taxon>
        <taxon>Spermatophyta</taxon>
        <taxon>Magnoliopsida</taxon>
        <taxon>eudicotyledons</taxon>
        <taxon>Gunneridae</taxon>
        <taxon>Pentapetalae</taxon>
        <taxon>rosids</taxon>
        <taxon>fabids</taxon>
        <taxon>Fabales</taxon>
        <taxon>Fabaceae</taxon>
        <taxon>Papilionoideae</taxon>
        <taxon>50 kb inversion clade</taxon>
        <taxon>NPAAA clade</taxon>
        <taxon>indigoferoid/millettioid clade</taxon>
        <taxon>Phaseoleae</taxon>
        <taxon>Canavalia</taxon>
    </lineage>
</organism>
<keyword evidence="2" id="KW-1185">Reference proteome</keyword>
<accession>A0AAN9KVG3</accession>
<evidence type="ECO:0000313" key="1">
    <source>
        <dbReference type="EMBL" id="KAK7324329.1"/>
    </source>
</evidence>
<dbReference type="AlphaFoldDB" id="A0AAN9KVG3"/>
<dbReference type="Proteomes" id="UP001367508">
    <property type="component" value="Unassembled WGS sequence"/>
</dbReference>
<proteinExistence type="predicted"/>
<protein>
    <submittedName>
        <fullName evidence="1">Uncharacterized protein</fullName>
    </submittedName>
</protein>
<dbReference type="EMBL" id="JAYMYQ010000006">
    <property type="protein sequence ID" value="KAK7324329.1"/>
    <property type="molecule type" value="Genomic_DNA"/>
</dbReference>
<gene>
    <name evidence="1" type="ORF">VNO77_27862</name>
</gene>